<dbReference type="PROSITE" id="PS00758">
    <property type="entry name" value="ARGE_DAPE_CPG2_1"/>
    <property type="match status" value="1"/>
</dbReference>
<comment type="similarity">
    <text evidence="1">Belongs to the peptidase M20A family.</text>
</comment>
<dbReference type="NCBIfam" id="NF006058">
    <property type="entry name" value="PRK08206.1"/>
    <property type="match status" value="1"/>
</dbReference>
<feature type="domain" description="Peptidase M20 dimerisation" evidence="5">
    <location>
        <begin position="542"/>
        <end position="650"/>
    </location>
</feature>
<dbReference type="InterPro" id="IPR002933">
    <property type="entry name" value="Peptidase_M20"/>
</dbReference>
<organism evidence="6 7">
    <name type="scientific">Fusarium floridanum</name>
    <dbReference type="NCBI Taxonomy" id="1325733"/>
    <lineage>
        <taxon>Eukaryota</taxon>
        <taxon>Fungi</taxon>
        <taxon>Dikarya</taxon>
        <taxon>Ascomycota</taxon>
        <taxon>Pezizomycotina</taxon>
        <taxon>Sordariomycetes</taxon>
        <taxon>Hypocreomycetidae</taxon>
        <taxon>Hypocreales</taxon>
        <taxon>Nectriaceae</taxon>
        <taxon>Fusarium</taxon>
        <taxon>Fusarium solani species complex</taxon>
    </lineage>
</organism>
<dbReference type="Pfam" id="PF00291">
    <property type="entry name" value="PALP"/>
    <property type="match status" value="1"/>
</dbReference>
<evidence type="ECO:0000256" key="3">
    <source>
        <dbReference type="SAM" id="MobiDB-lite"/>
    </source>
</evidence>
<dbReference type="Proteomes" id="UP000287972">
    <property type="component" value="Unassembled WGS sequence"/>
</dbReference>
<evidence type="ECO:0000259" key="4">
    <source>
        <dbReference type="Pfam" id="PF00291"/>
    </source>
</evidence>
<evidence type="ECO:0008006" key="8">
    <source>
        <dbReference type="Google" id="ProtNLM"/>
    </source>
</evidence>
<name>A0A428S5S2_9HYPO</name>
<dbReference type="InterPro" id="IPR036264">
    <property type="entry name" value="Bact_exopeptidase_dim_dom"/>
</dbReference>
<keyword evidence="7" id="KW-1185">Reference proteome</keyword>
<feature type="domain" description="Tryptophan synthase beta chain-like PALP" evidence="4">
    <location>
        <begin position="37"/>
        <end position="356"/>
    </location>
</feature>
<evidence type="ECO:0000256" key="2">
    <source>
        <dbReference type="ARBA" id="ARBA00022801"/>
    </source>
</evidence>
<dbReference type="Gene3D" id="3.30.70.360">
    <property type="match status" value="1"/>
</dbReference>
<dbReference type="Gene3D" id="3.40.50.1100">
    <property type="match status" value="2"/>
</dbReference>
<dbReference type="InterPro" id="IPR011650">
    <property type="entry name" value="Peptidase_M20_dimer"/>
</dbReference>
<evidence type="ECO:0000313" key="6">
    <source>
        <dbReference type="EMBL" id="RSL85171.1"/>
    </source>
</evidence>
<dbReference type="InterPro" id="IPR001926">
    <property type="entry name" value="TrpB-like_PALP"/>
</dbReference>
<reference evidence="6 7" key="1">
    <citation type="submission" date="2017-06" db="EMBL/GenBank/DDBJ databases">
        <title>Comparative genomic analysis of Ambrosia Fusariam Clade fungi.</title>
        <authorList>
            <person name="Stajich J.E."/>
            <person name="Carrillo J."/>
            <person name="Kijimoto T."/>
            <person name="Eskalen A."/>
            <person name="O'Donnell K."/>
            <person name="Kasson M."/>
        </authorList>
    </citation>
    <scope>NUCLEOTIDE SEQUENCE [LARGE SCALE GENOMIC DNA]</scope>
    <source>
        <strain evidence="6 7">NRRL62606</strain>
    </source>
</reference>
<gene>
    <name evidence="6" type="ORF">CEP51_003488</name>
</gene>
<dbReference type="SUPFAM" id="SSF55031">
    <property type="entry name" value="Bacterial exopeptidase dimerisation domain"/>
    <property type="match status" value="1"/>
</dbReference>
<protein>
    <recommendedName>
        <fullName evidence="8">Succinyl-diaminopimelate desuccinylase</fullName>
    </recommendedName>
</protein>
<evidence type="ECO:0000256" key="1">
    <source>
        <dbReference type="ARBA" id="ARBA00006247"/>
    </source>
</evidence>
<dbReference type="Gene3D" id="3.40.630.10">
    <property type="entry name" value="Zn peptidases"/>
    <property type="match status" value="1"/>
</dbReference>
<evidence type="ECO:0000313" key="7">
    <source>
        <dbReference type="Proteomes" id="UP000287972"/>
    </source>
</evidence>
<proteinExistence type="inferred from homology"/>
<dbReference type="InterPro" id="IPR036052">
    <property type="entry name" value="TrpB-like_PALP_sf"/>
</dbReference>
<dbReference type="PANTHER" id="PTHR42937">
    <property type="match status" value="1"/>
</dbReference>
<dbReference type="EMBL" id="NKCL01000057">
    <property type="protein sequence ID" value="RSL85171.1"/>
    <property type="molecule type" value="Genomic_DNA"/>
</dbReference>
<dbReference type="Pfam" id="PF01546">
    <property type="entry name" value="Peptidase_M20"/>
    <property type="match status" value="1"/>
</dbReference>
<sequence length="750" mass="79752">MATARRPVHFNPKAKSWTSPAPSSSDVIDRFHQSLPDYQPTPLVSLESVAKEIGVAAVHVKDETNRFSLPAFKILGASWGSFRAIAQKFGLPLDSDLETVRKAAVSHGLVLYAATEGNHGRAVARMGAIFGIGAEIHVPSTMHPSTVNLIQSEGATVVISKGSYDDAVLEVETASKHEKGILVQDHAFGDYQDVPQWIVDGYLTMMREVDKQLGSSTADVVFAPVGVGSFAQAVTTHFKRQGTSTTVVTVEPDTAACLRKSLERGEFTTIPTSGTIMAGLNCGVPSTIAWDLLKDGVDASVTVSDFESHQAALYLQSQGVEAGPCGAASLAALRRLTPSDKQTLGLNDKSVVVLFCTERNRDYDIPRDVSGDDPVTLTQTLVQINSASPSLGSVPGPGEVAIARYVTAWLEHRDLESHWIEYTKGRPSVVGVARGSGGGKSLMLNGHIDTVTLMGYEDDPLSGKIVGGKLYGRGAADMKSGVAAAMVALANAKKLGLRGDVIFTGVADEEDASIGTEDILRAGWRADAAIVSEPTDLDILHAHKGFVVLELTVHGLAAHGSRADLGIDAIVNAGYFLAEFGRYAKRLQEGPADPTLGTGTVHASLINGGEESSSYPARCTITMERRTVDGETPETVDREIREVMSKVASEVPSFKADLEVKFSRPPHLTPLDHPFTKLVADIASKAIGKDANLAGATFWTDCALLSQEGIVPLLWGPKGEGLHAKEEWADVDSIKKVAEGLTNIAAEFCK</sequence>
<dbReference type="Pfam" id="PF07687">
    <property type="entry name" value="M20_dimer"/>
    <property type="match status" value="1"/>
</dbReference>
<comment type="caution">
    <text evidence="6">The sequence shown here is derived from an EMBL/GenBank/DDBJ whole genome shotgun (WGS) entry which is preliminary data.</text>
</comment>
<dbReference type="InterPro" id="IPR001261">
    <property type="entry name" value="ArgE/DapE_CS"/>
</dbReference>
<evidence type="ECO:0000259" key="5">
    <source>
        <dbReference type="Pfam" id="PF07687"/>
    </source>
</evidence>
<dbReference type="SUPFAM" id="SSF53686">
    <property type="entry name" value="Tryptophan synthase beta subunit-like PLP-dependent enzymes"/>
    <property type="match status" value="1"/>
</dbReference>
<accession>A0A428S5S2</accession>
<dbReference type="AlphaFoldDB" id="A0A428S5S2"/>
<keyword evidence="2" id="KW-0378">Hydrolase</keyword>
<feature type="region of interest" description="Disordered" evidence="3">
    <location>
        <begin position="1"/>
        <end position="22"/>
    </location>
</feature>
<dbReference type="SUPFAM" id="SSF53187">
    <property type="entry name" value="Zn-dependent exopeptidases"/>
    <property type="match status" value="1"/>
</dbReference>
<dbReference type="PANTHER" id="PTHR42937:SF1">
    <property type="entry name" value="DIAMINOPROPIONATE AMMONIA-LYASE"/>
    <property type="match status" value="1"/>
</dbReference>
<dbReference type="GO" id="GO:0016787">
    <property type="term" value="F:hydrolase activity"/>
    <property type="evidence" value="ECO:0007669"/>
    <property type="project" value="UniProtKB-KW"/>
</dbReference>